<dbReference type="EMBL" id="PKSL01000141">
    <property type="protein sequence ID" value="POW02498.1"/>
    <property type="molecule type" value="Genomic_DNA"/>
</dbReference>
<evidence type="ECO:0000313" key="1">
    <source>
        <dbReference type="EMBL" id="POW02498.1"/>
    </source>
</evidence>
<sequence>MESIVVDPQSPLPQGLDQLTFFGHFIPVSRLWTLQAPPFCQVFGLEGNCHSQSAPRSYCSSYGRGDLTVTHLFHLCLTKLTCFQRARRGYVCARCLLGWRFVQVDPAMRLLEESRIVYKGILDRFDANSGKLLVEVTHVTVNFVTGLIEDDESSIEELPDTLDF</sequence>
<protein>
    <submittedName>
        <fullName evidence="1">Uncharacterized protein</fullName>
    </submittedName>
</protein>
<name>A0A2S4UYZ1_9BASI</name>
<dbReference type="VEuPathDB" id="FungiDB:PSHT_14924"/>
<dbReference type="Proteomes" id="UP000239156">
    <property type="component" value="Unassembled WGS sequence"/>
</dbReference>
<dbReference type="AlphaFoldDB" id="A0A2S4UYZ1"/>
<accession>A0A2S4UYZ1</accession>
<comment type="caution">
    <text evidence="1">The sequence shown here is derived from an EMBL/GenBank/DDBJ whole genome shotgun (WGS) entry which is preliminary data.</text>
</comment>
<dbReference type="VEuPathDB" id="FungiDB:PSTT_11736"/>
<organism evidence="1 2">
    <name type="scientific">Puccinia striiformis</name>
    <dbReference type="NCBI Taxonomy" id="27350"/>
    <lineage>
        <taxon>Eukaryota</taxon>
        <taxon>Fungi</taxon>
        <taxon>Dikarya</taxon>
        <taxon>Basidiomycota</taxon>
        <taxon>Pucciniomycotina</taxon>
        <taxon>Pucciniomycetes</taxon>
        <taxon>Pucciniales</taxon>
        <taxon>Pucciniaceae</taxon>
        <taxon>Puccinia</taxon>
    </lineage>
</organism>
<gene>
    <name evidence="1" type="ORF">PSTT_11736</name>
</gene>
<reference evidence="1" key="1">
    <citation type="submission" date="2017-12" db="EMBL/GenBank/DDBJ databases">
        <title>Gene loss provides genomic basis for host adaptation in cereal stripe rust fungi.</title>
        <authorList>
            <person name="Xia C."/>
        </authorList>
    </citation>
    <scope>NUCLEOTIDE SEQUENCE [LARGE SCALE GENOMIC DNA]</scope>
    <source>
        <strain evidence="1">93-210</strain>
    </source>
</reference>
<evidence type="ECO:0000313" key="2">
    <source>
        <dbReference type="Proteomes" id="UP000239156"/>
    </source>
</evidence>
<proteinExistence type="predicted"/>
<keyword evidence="2" id="KW-1185">Reference proteome</keyword>